<comment type="caution">
    <text evidence="4">The sequence shown here is derived from an EMBL/GenBank/DDBJ whole genome shotgun (WGS) entry which is preliminary data.</text>
</comment>
<dbReference type="PANTHER" id="PTHR48081:SF8">
    <property type="entry name" value="ALPHA_BETA HYDROLASE FOLD-3 DOMAIN-CONTAINING PROTEIN-RELATED"/>
    <property type="match status" value="1"/>
</dbReference>
<feature type="domain" description="Alpha/beta hydrolase fold-3" evidence="3">
    <location>
        <begin position="79"/>
        <end position="287"/>
    </location>
</feature>
<dbReference type="PANTHER" id="PTHR48081">
    <property type="entry name" value="AB HYDROLASE SUPERFAMILY PROTEIN C4A8.06C"/>
    <property type="match status" value="1"/>
</dbReference>
<evidence type="ECO:0000259" key="3">
    <source>
        <dbReference type="Pfam" id="PF07859"/>
    </source>
</evidence>
<dbReference type="InterPro" id="IPR013094">
    <property type="entry name" value="AB_hydrolase_3"/>
</dbReference>
<dbReference type="InterPro" id="IPR002168">
    <property type="entry name" value="Lipase_GDXG_HIS_AS"/>
</dbReference>
<keyword evidence="2" id="KW-0378">Hydrolase</keyword>
<evidence type="ECO:0000313" key="5">
    <source>
        <dbReference type="Proteomes" id="UP000605992"/>
    </source>
</evidence>
<dbReference type="InterPro" id="IPR029058">
    <property type="entry name" value="AB_hydrolase_fold"/>
</dbReference>
<dbReference type="RefSeq" id="WP_203948650.1">
    <property type="nucleotide sequence ID" value="NZ_BOOR01000066.1"/>
</dbReference>
<dbReference type="PROSITE" id="PS01173">
    <property type="entry name" value="LIPASE_GDXG_HIS"/>
    <property type="match status" value="1"/>
</dbReference>
<dbReference type="Proteomes" id="UP000605992">
    <property type="component" value="Unassembled WGS sequence"/>
</dbReference>
<evidence type="ECO:0000256" key="1">
    <source>
        <dbReference type="ARBA" id="ARBA00010515"/>
    </source>
</evidence>
<comment type="similarity">
    <text evidence="1">Belongs to the 'GDXG' lipolytic enzyme family.</text>
</comment>
<dbReference type="EMBL" id="BOOR01000066">
    <property type="protein sequence ID" value="GII58561.1"/>
    <property type="molecule type" value="Genomic_DNA"/>
</dbReference>
<reference evidence="4" key="1">
    <citation type="submission" date="2021-01" db="EMBL/GenBank/DDBJ databases">
        <title>Whole genome shotgun sequence of Planotetraspora thailandica NBRC 104271.</title>
        <authorList>
            <person name="Komaki H."/>
            <person name="Tamura T."/>
        </authorList>
    </citation>
    <scope>NUCLEOTIDE SEQUENCE</scope>
    <source>
        <strain evidence="4">NBRC 104271</strain>
    </source>
</reference>
<dbReference type="GO" id="GO:0016787">
    <property type="term" value="F:hydrolase activity"/>
    <property type="evidence" value="ECO:0007669"/>
    <property type="project" value="UniProtKB-KW"/>
</dbReference>
<keyword evidence="5" id="KW-1185">Reference proteome</keyword>
<gene>
    <name evidence="4" type="ORF">Pth03_69500</name>
</gene>
<organism evidence="4 5">
    <name type="scientific">Planotetraspora thailandica</name>
    <dbReference type="NCBI Taxonomy" id="487172"/>
    <lineage>
        <taxon>Bacteria</taxon>
        <taxon>Bacillati</taxon>
        <taxon>Actinomycetota</taxon>
        <taxon>Actinomycetes</taxon>
        <taxon>Streptosporangiales</taxon>
        <taxon>Streptosporangiaceae</taxon>
        <taxon>Planotetraspora</taxon>
    </lineage>
</organism>
<name>A0A8J4DDT0_9ACTN</name>
<dbReference type="Pfam" id="PF07859">
    <property type="entry name" value="Abhydrolase_3"/>
    <property type="match status" value="1"/>
</dbReference>
<accession>A0A8J4DDT0</accession>
<evidence type="ECO:0000256" key="2">
    <source>
        <dbReference type="ARBA" id="ARBA00022801"/>
    </source>
</evidence>
<evidence type="ECO:0000313" key="4">
    <source>
        <dbReference type="EMBL" id="GII58561.1"/>
    </source>
</evidence>
<dbReference type="InterPro" id="IPR050300">
    <property type="entry name" value="GDXG_lipolytic_enzyme"/>
</dbReference>
<proteinExistence type="inferred from homology"/>
<dbReference type="SUPFAM" id="SSF53474">
    <property type="entry name" value="alpha/beta-Hydrolases"/>
    <property type="match status" value="1"/>
</dbReference>
<dbReference type="AlphaFoldDB" id="A0A8J4DDT0"/>
<sequence length="316" mass="34559">MNRHVLEAAAQEFADAAAKPPFPYELGPERARKVLDDIQAAPIDKPDVQEKWITVPAKVGEVRVRILKPVGVEDQLPVVLYVHGGGWILGDAGTHDRLVRELAVGVNAAVVFVEYDRSPEARYPVAIEQAYATAQWISRHGASEGLDSSRLAVAGDSVGGNMTAALAILAKQRGDVSFVHQSLYYPVTDAGQDTDSYREFADGPHLTAKAMAWFWDAYLPEKDKRGEITVSPLRATVEELAGLPETFLIVDENDVLRDEGEAYGRKLIEAGVRTTTVRYDGTLHDFMMLNPVRGTAAATAAIEQAIHVLRKALGRY</sequence>
<dbReference type="Gene3D" id="3.40.50.1820">
    <property type="entry name" value="alpha/beta hydrolase"/>
    <property type="match status" value="1"/>
</dbReference>
<protein>
    <submittedName>
        <fullName evidence="4">Esterase</fullName>
    </submittedName>
</protein>